<comment type="caution">
    <text evidence="1">The sequence shown here is derived from an EMBL/GenBank/DDBJ whole genome shotgun (WGS) entry which is preliminary data.</text>
</comment>
<reference evidence="1 2" key="1">
    <citation type="submission" date="2023-06" db="EMBL/GenBank/DDBJ databases">
        <title>Identification and characterization of horizontal gene transfer across gut microbiota members of farm animals based on homology search.</title>
        <authorList>
            <person name="Schwarzerova J."/>
            <person name="Nykrynova M."/>
            <person name="Jureckova K."/>
            <person name="Cejkova D."/>
            <person name="Rychlik I."/>
        </authorList>
    </citation>
    <scope>NUCLEOTIDE SEQUENCE [LARGE SCALE GENOMIC DNA]</scope>
    <source>
        <strain evidence="1 2">105_WCHN</strain>
    </source>
</reference>
<proteinExistence type="predicted"/>
<gene>
    <name evidence="1" type="ORF">QUW46_06520</name>
</gene>
<evidence type="ECO:0000313" key="2">
    <source>
        <dbReference type="Proteomes" id="UP001529423"/>
    </source>
</evidence>
<keyword evidence="2" id="KW-1185">Reference proteome</keyword>
<dbReference type="Proteomes" id="UP001529423">
    <property type="component" value="Unassembled WGS sequence"/>
</dbReference>
<reference evidence="2" key="2">
    <citation type="submission" date="2023-06" db="EMBL/GenBank/DDBJ databases">
        <title>Identification and characterization of horizontal gene transfer across gut microbiota members of farm animals based on homology search.</title>
        <authorList>
            <person name="Zeman M."/>
            <person name="Kubasova T."/>
            <person name="Jahodarova E."/>
            <person name="Nykrynova M."/>
            <person name="Rychlik I."/>
        </authorList>
    </citation>
    <scope>NUCLEOTIDE SEQUENCE [LARGE SCALE GENOMIC DNA]</scope>
    <source>
        <strain evidence="2">105_WCHN</strain>
    </source>
</reference>
<name>A0ABT7VND1_9LACO</name>
<dbReference type="EMBL" id="JAUDEO010000035">
    <property type="protein sequence ID" value="MDM8334222.1"/>
    <property type="molecule type" value="Genomic_DNA"/>
</dbReference>
<organism evidence="1 2">
    <name type="scientific">Limosilactobacillus panis</name>
    <dbReference type="NCBI Taxonomy" id="47493"/>
    <lineage>
        <taxon>Bacteria</taxon>
        <taxon>Bacillati</taxon>
        <taxon>Bacillota</taxon>
        <taxon>Bacilli</taxon>
        <taxon>Lactobacillales</taxon>
        <taxon>Lactobacillaceae</taxon>
        <taxon>Limosilactobacillus</taxon>
    </lineage>
</organism>
<sequence length="66" mass="7669">MPRLKRLRIFDQLKQPAKILTMEYNHAHQAVEAKLDVAGRVINLFQYFQQLPYQATGDDQELIALA</sequence>
<evidence type="ECO:0000313" key="1">
    <source>
        <dbReference type="EMBL" id="MDM8334222.1"/>
    </source>
</evidence>
<reference evidence="1 2" key="3">
    <citation type="submission" date="2023-06" db="EMBL/GenBank/DDBJ databases">
        <authorList>
            <person name="Zeman M."/>
            <person name="Kubasova T."/>
            <person name="Jahodarova E."/>
            <person name="Nykrynova M."/>
            <person name="Rychlik I."/>
        </authorList>
    </citation>
    <scope>NUCLEOTIDE SEQUENCE [LARGE SCALE GENOMIC DNA]</scope>
    <source>
        <strain evidence="1 2">105_WCHN</strain>
    </source>
</reference>
<dbReference type="Gene3D" id="3.40.50.2000">
    <property type="entry name" value="Glycogen Phosphorylase B"/>
    <property type="match status" value="1"/>
</dbReference>
<protein>
    <submittedName>
        <fullName evidence="1">Uncharacterized protein</fullName>
    </submittedName>
</protein>
<accession>A0ABT7VND1</accession>